<evidence type="ECO:0000256" key="1">
    <source>
        <dbReference type="ARBA" id="ARBA00001974"/>
    </source>
</evidence>
<reference evidence="10 11" key="1">
    <citation type="journal article" date="2019" name="ACS Chem. Biol.">
        <title>Identification and Mobilization of a Cryptic Antibiotic Biosynthesis Gene Locus from a Human-Pathogenic Nocardia Isolate.</title>
        <authorList>
            <person name="Herisse M."/>
            <person name="Ishida K."/>
            <person name="Porter J.L."/>
            <person name="Howden B."/>
            <person name="Hertweck C."/>
            <person name="Stinear T.P."/>
            <person name="Pidot S.J."/>
        </authorList>
    </citation>
    <scope>NUCLEOTIDE SEQUENCE [LARGE SCALE GENOMIC DNA]</scope>
    <source>
        <strain evidence="10 11">AUSMDU00012715</strain>
    </source>
</reference>
<dbReference type="InterPro" id="IPR012675">
    <property type="entry name" value="Beta-grasp_dom_sf"/>
</dbReference>
<organism evidence="10 11">
    <name type="scientific">Nocardia terpenica</name>
    <dbReference type="NCBI Taxonomy" id="455432"/>
    <lineage>
        <taxon>Bacteria</taxon>
        <taxon>Bacillati</taxon>
        <taxon>Actinomycetota</taxon>
        <taxon>Actinomycetes</taxon>
        <taxon>Mycobacteriales</taxon>
        <taxon>Nocardiaceae</taxon>
        <taxon>Nocardia</taxon>
    </lineage>
</organism>
<dbReference type="InterPro" id="IPR017938">
    <property type="entry name" value="Riboflavin_synthase-like_b-brl"/>
</dbReference>
<dbReference type="Gene3D" id="3.10.20.30">
    <property type="match status" value="1"/>
</dbReference>
<dbReference type="InterPro" id="IPR008333">
    <property type="entry name" value="Cbr1-like_FAD-bd_dom"/>
</dbReference>
<dbReference type="GO" id="GO:0051537">
    <property type="term" value="F:2 iron, 2 sulfur cluster binding"/>
    <property type="evidence" value="ECO:0007669"/>
    <property type="project" value="UniProtKB-KW"/>
</dbReference>
<evidence type="ECO:0000313" key="11">
    <source>
        <dbReference type="Proteomes" id="UP000500953"/>
    </source>
</evidence>
<evidence type="ECO:0000313" key="10">
    <source>
        <dbReference type="EMBL" id="QIS18366.1"/>
    </source>
</evidence>
<dbReference type="Proteomes" id="UP000500953">
    <property type="component" value="Chromosome"/>
</dbReference>
<evidence type="ECO:0000256" key="3">
    <source>
        <dbReference type="ARBA" id="ARBA00022714"/>
    </source>
</evidence>
<dbReference type="CDD" id="cd06216">
    <property type="entry name" value="FNR_iron_sulfur_binding_2"/>
    <property type="match status" value="1"/>
</dbReference>
<feature type="domain" description="FAD-binding FR-type" evidence="9">
    <location>
        <begin position="30"/>
        <end position="133"/>
    </location>
</feature>
<dbReference type="EMBL" id="CP046173">
    <property type="protein sequence ID" value="QIS18366.1"/>
    <property type="molecule type" value="Genomic_DNA"/>
</dbReference>
<keyword evidence="8" id="KW-0411">Iron-sulfur</keyword>
<dbReference type="PROSITE" id="PS51384">
    <property type="entry name" value="FAD_FR"/>
    <property type="match status" value="1"/>
</dbReference>
<dbReference type="Gene3D" id="2.40.30.10">
    <property type="entry name" value="Translation factors"/>
    <property type="match status" value="1"/>
</dbReference>
<dbReference type="InterPro" id="IPR036010">
    <property type="entry name" value="2Fe-2S_ferredoxin-like_sf"/>
</dbReference>
<evidence type="ECO:0000256" key="6">
    <source>
        <dbReference type="ARBA" id="ARBA00023002"/>
    </source>
</evidence>
<dbReference type="AlphaFoldDB" id="A0A6G9YZG4"/>
<evidence type="ECO:0000256" key="8">
    <source>
        <dbReference type="ARBA" id="ARBA00023014"/>
    </source>
</evidence>
<dbReference type="SUPFAM" id="SSF63380">
    <property type="entry name" value="Riboflavin synthase domain-like"/>
    <property type="match status" value="1"/>
</dbReference>
<dbReference type="GO" id="GO:0016491">
    <property type="term" value="F:oxidoreductase activity"/>
    <property type="evidence" value="ECO:0007669"/>
    <property type="project" value="UniProtKB-KW"/>
</dbReference>
<evidence type="ECO:0000256" key="2">
    <source>
        <dbReference type="ARBA" id="ARBA00022630"/>
    </source>
</evidence>
<sequence length="384" mass="41321">MAGLVDLVQTLTSPHPLDRYLELVSPALTVRDLRAEVTRVRRSAPGSVTLTLRPSRRWAGHRAGQFVQIGVVIDGVKHTRCYSPIDPQSARRRSLELTVRAHPGGLVSQYLYRHAAPGMVVDLAPAAGTFALPDPRPDALVLISGGSGITPVLSMLRTLDAEGYPGKLVFLHYAKSPEAVPHRDELDAIAERHSNFRIVLSYPSLGLAESAGGAPWSCVEPPPAGRFDYDAFERIAPWFARAQTYVCGPASLMGAVRRVYEAEQLDDRLHTEEFTVDPGQKHAGNIDGHAGNIDGRGVQEAEGATVFSASGVRADNTGVSLLEQAESAGLTPVYGCRMGICFSCTSVKRSGCTRNLRTGELDSDPDQPIQLCIHAAVGDVDIEI</sequence>
<name>A0A6G9YZG4_9NOCA</name>
<keyword evidence="7" id="KW-0408">Iron</keyword>
<dbReference type="PANTHER" id="PTHR47354:SF6">
    <property type="entry name" value="NADH OXIDOREDUCTASE HCR"/>
    <property type="match status" value="1"/>
</dbReference>
<dbReference type="InterPro" id="IPR039261">
    <property type="entry name" value="FNR_nucleotide-bd"/>
</dbReference>
<dbReference type="PANTHER" id="PTHR47354">
    <property type="entry name" value="NADH OXIDOREDUCTASE HCR"/>
    <property type="match status" value="1"/>
</dbReference>
<dbReference type="Pfam" id="PF00175">
    <property type="entry name" value="NAD_binding_1"/>
    <property type="match status" value="1"/>
</dbReference>
<evidence type="ECO:0000259" key="9">
    <source>
        <dbReference type="PROSITE" id="PS51384"/>
    </source>
</evidence>
<keyword evidence="3" id="KW-0001">2Fe-2S</keyword>
<dbReference type="InterPro" id="IPR050415">
    <property type="entry name" value="MRET"/>
</dbReference>
<dbReference type="SUPFAM" id="SSF54292">
    <property type="entry name" value="2Fe-2S ferredoxin-like"/>
    <property type="match status" value="1"/>
</dbReference>
<dbReference type="InterPro" id="IPR017927">
    <property type="entry name" value="FAD-bd_FR_type"/>
</dbReference>
<dbReference type="CDD" id="cd00207">
    <property type="entry name" value="fer2"/>
    <property type="match status" value="1"/>
</dbReference>
<dbReference type="RefSeq" id="WP_167485685.1">
    <property type="nucleotide sequence ID" value="NZ_CP046173.1"/>
</dbReference>
<comment type="cofactor">
    <cofactor evidence="1">
        <name>FAD</name>
        <dbReference type="ChEBI" id="CHEBI:57692"/>
    </cofactor>
</comment>
<evidence type="ECO:0000256" key="7">
    <source>
        <dbReference type="ARBA" id="ARBA00023004"/>
    </source>
</evidence>
<protein>
    <submittedName>
        <fullName evidence="10">Ferredoxin reductase</fullName>
    </submittedName>
</protein>
<dbReference type="Pfam" id="PF00970">
    <property type="entry name" value="FAD_binding_6"/>
    <property type="match status" value="1"/>
</dbReference>
<dbReference type="SUPFAM" id="SSF52343">
    <property type="entry name" value="Ferredoxin reductase-like, C-terminal NADP-linked domain"/>
    <property type="match status" value="1"/>
</dbReference>
<evidence type="ECO:0000256" key="5">
    <source>
        <dbReference type="ARBA" id="ARBA00022827"/>
    </source>
</evidence>
<gene>
    <name evidence="10" type="ORF">F6W96_08815</name>
</gene>
<keyword evidence="4" id="KW-0479">Metal-binding</keyword>
<dbReference type="InterPro" id="IPR001041">
    <property type="entry name" value="2Fe-2S_ferredoxin-type"/>
</dbReference>
<keyword evidence="2" id="KW-0285">Flavoprotein</keyword>
<keyword evidence="6" id="KW-0560">Oxidoreductase</keyword>
<proteinExistence type="predicted"/>
<dbReference type="GO" id="GO:0046872">
    <property type="term" value="F:metal ion binding"/>
    <property type="evidence" value="ECO:0007669"/>
    <property type="project" value="UniProtKB-KW"/>
</dbReference>
<dbReference type="PRINTS" id="PR00410">
    <property type="entry name" value="PHEHYDRXLASE"/>
</dbReference>
<accession>A0A6G9YZG4</accession>
<keyword evidence="5" id="KW-0274">FAD</keyword>
<dbReference type="Gene3D" id="3.40.50.80">
    <property type="entry name" value="Nucleotide-binding domain of ferredoxin-NADP reductase (FNR) module"/>
    <property type="match status" value="1"/>
</dbReference>
<evidence type="ECO:0000256" key="4">
    <source>
        <dbReference type="ARBA" id="ARBA00022723"/>
    </source>
</evidence>
<dbReference type="InterPro" id="IPR001433">
    <property type="entry name" value="OxRdtase_FAD/NAD-bd"/>
</dbReference>